<dbReference type="EMBL" id="LRQG01000146">
    <property type="protein sequence ID" value="KXA37142.1"/>
    <property type="molecule type" value="Genomic_DNA"/>
</dbReference>
<dbReference type="RefSeq" id="WP_156439233.1">
    <property type="nucleotide sequence ID" value="NZ_CAMXYN010000051.1"/>
</dbReference>
<dbReference type="AlphaFoldDB" id="A0A133Q2P6"/>
<name>A0A133Q2P6_9BACT</name>
<accession>A0A133Q2P6</accession>
<comment type="caution">
    <text evidence="1">The sequence shown here is derived from an EMBL/GenBank/DDBJ whole genome shotgun (WGS) entry which is preliminary data.</text>
</comment>
<dbReference type="PATRIC" id="fig|28128.5.peg.1815"/>
<dbReference type="STRING" id="28128.HMPREF3226_01766"/>
<gene>
    <name evidence="1" type="ORF">HMPREF3226_01766</name>
</gene>
<evidence type="ECO:0000313" key="2">
    <source>
        <dbReference type="Proteomes" id="UP000070533"/>
    </source>
</evidence>
<dbReference type="Proteomes" id="UP000070533">
    <property type="component" value="Unassembled WGS sequence"/>
</dbReference>
<sequence length="83" mass="9528">MSDATTSTVHCLGETERLCIVSIQDSRKEWRECLAHTADKTVVRTDTRRGGMLMGTGTNTDIIMMIDERNLRGVRIEVRRYRI</sequence>
<evidence type="ECO:0000313" key="1">
    <source>
        <dbReference type="EMBL" id="KXA37142.1"/>
    </source>
</evidence>
<proteinExistence type="predicted"/>
<organism evidence="1 2">
    <name type="scientific">Prevotella corporis</name>
    <dbReference type="NCBI Taxonomy" id="28128"/>
    <lineage>
        <taxon>Bacteria</taxon>
        <taxon>Pseudomonadati</taxon>
        <taxon>Bacteroidota</taxon>
        <taxon>Bacteroidia</taxon>
        <taxon>Bacteroidales</taxon>
        <taxon>Prevotellaceae</taxon>
        <taxon>Prevotella</taxon>
    </lineage>
</organism>
<reference evidence="2" key="1">
    <citation type="submission" date="2016-01" db="EMBL/GenBank/DDBJ databases">
        <authorList>
            <person name="Mitreva M."/>
            <person name="Pepin K.H."/>
            <person name="Mihindukulasuriya K.A."/>
            <person name="Fulton R."/>
            <person name="Fronick C."/>
            <person name="O'Laughlin M."/>
            <person name="Miner T."/>
            <person name="Herter B."/>
            <person name="Rosa B.A."/>
            <person name="Cordes M."/>
            <person name="Tomlinson C."/>
            <person name="Wollam A."/>
            <person name="Palsikar V.B."/>
            <person name="Mardis E.R."/>
            <person name="Wilson R.K."/>
        </authorList>
    </citation>
    <scope>NUCLEOTIDE SEQUENCE [LARGE SCALE GENOMIC DNA]</scope>
    <source>
        <strain evidence="2">MJR7716</strain>
    </source>
</reference>
<protein>
    <submittedName>
        <fullName evidence="1">Uncharacterized protein</fullName>
    </submittedName>
</protein>
<keyword evidence="2" id="KW-1185">Reference proteome</keyword>